<gene>
    <name evidence="1" type="ORF">BLGHR1_13373</name>
</gene>
<evidence type="ECO:0000313" key="1">
    <source>
        <dbReference type="EMBL" id="SZF02591.1"/>
    </source>
</evidence>
<dbReference type="VEuPathDB" id="FungiDB:BLGHR1_13373"/>
<dbReference type="GO" id="GO:0000166">
    <property type="term" value="F:nucleotide binding"/>
    <property type="evidence" value="ECO:0007669"/>
    <property type="project" value="InterPro"/>
</dbReference>
<sequence length="79" mass="8565">MAVNSSYGDGCDDETGIIDIDDLQAHGIGASDILKLRANNICTIATLLNMTTRRLLKIKGFSDTKVEKIREAAKKLLVS</sequence>
<dbReference type="SUPFAM" id="SSF47794">
    <property type="entry name" value="Rad51 N-terminal domain-like"/>
    <property type="match status" value="1"/>
</dbReference>
<dbReference type="Gene3D" id="1.10.150.20">
    <property type="entry name" value="5' to 3' exonuclease, C-terminal subdomain"/>
    <property type="match status" value="1"/>
</dbReference>
<evidence type="ECO:0000313" key="2">
    <source>
        <dbReference type="Proteomes" id="UP000275772"/>
    </source>
</evidence>
<protein>
    <submittedName>
        <fullName evidence="1">Uncharacterized protein</fullName>
    </submittedName>
</protein>
<dbReference type="EMBL" id="UNSH01000043">
    <property type="protein sequence ID" value="SZF02591.1"/>
    <property type="molecule type" value="Genomic_DNA"/>
</dbReference>
<organism evidence="1 2">
    <name type="scientific">Blumeria hordei</name>
    <name type="common">Barley powdery mildew</name>
    <name type="synonym">Blumeria graminis f. sp. hordei</name>
    <dbReference type="NCBI Taxonomy" id="2867405"/>
    <lineage>
        <taxon>Eukaryota</taxon>
        <taxon>Fungi</taxon>
        <taxon>Dikarya</taxon>
        <taxon>Ascomycota</taxon>
        <taxon>Pezizomycotina</taxon>
        <taxon>Leotiomycetes</taxon>
        <taxon>Erysiphales</taxon>
        <taxon>Erysiphaceae</taxon>
        <taxon>Blumeria</taxon>
    </lineage>
</organism>
<dbReference type="InterPro" id="IPR010995">
    <property type="entry name" value="DNA_repair_Rad51/TF_NusA_a-hlx"/>
</dbReference>
<name>A0A383UQK0_BLUHO</name>
<dbReference type="Pfam" id="PF14520">
    <property type="entry name" value="HHH_5"/>
    <property type="match status" value="1"/>
</dbReference>
<dbReference type="AlphaFoldDB" id="A0A383UQK0"/>
<accession>A0A383UQK0</accession>
<proteinExistence type="predicted"/>
<reference evidence="1 2" key="1">
    <citation type="submission" date="2017-11" db="EMBL/GenBank/DDBJ databases">
        <authorList>
            <person name="Kracher B."/>
        </authorList>
    </citation>
    <scope>NUCLEOTIDE SEQUENCE [LARGE SCALE GENOMIC DNA]</scope>
    <source>
        <strain evidence="1 2">RACE1</strain>
    </source>
</reference>
<dbReference type="Proteomes" id="UP000275772">
    <property type="component" value="Unassembled WGS sequence"/>
</dbReference>